<evidence type="ECO:0000313" key="3">
    <source>
        <dbReference type="Proteomes" id="UP000294702"/>
    </source>
</evidence>
<protein>
    <recommendedName>
        <fullName evidence="4">Hemolysin</fullName>
    </recommendedName>
</protein>
<reference evidence="2 3" key="1">
    <citation type="submission" date="2019-03" db="EMBL/GenBank/DDBJ databases">
        <title>Genomic Encyclopedia of Type Strains, Phase IV (KMG-IV): sequencing the most valuable type-strain genomes for metagenomic binning, comparative biology and taxonomic classification.</title>
        <authorList>
            <person name="Goeker M."/>
        </authorList>
    </citation>
    <scope>NUCLEOTIDE SEQUENCE [LARGE SCALE GENOMIC DNA]</scope>
    <source>
        <strain evidence="2 3">DSM 15534</strain>
    </source>
</reference>
<dbReference type="RefSeq" id="WP_243645974.1">
    <property type="nucleotide sequence ID" value="NZ_SMFT01000002.1"/>
</dbReference>
<dbReference type="AlphaFoldDB" id="A0A4R1FXD7"/>
<accession>A0A4R1FXD7</accession>
<evidence type="ECO:0000256" key="1">
    <source>
        <dbReference type="SAM" id="SignalP"/>
    </source>
</evidence>
<organism evidence="2 3">
    <name type="scientific">Volucribacter psittacicida</name>
    <dbReference type="NCBI Taxonomy" id="203482"/>
    <lineage>
        <taxon>Bacteria</taxon>
        <taxon>Pseudomonadati</taxon>
        <taxon>Pseudomonadota</taxon>
        <taxon>Gammaproteobacteria</taxon>
        <taxon>Pasteurellales</taxon>
        <taxon>Pasteurellaceae</taxon>
        <taxon>Volucribacter</taxon>
    </lineage>
</organism>
<keyword evidence="1" id="KW-0732">Signal</keyword>
<proteinExistence type="predicted"/>
<evidence type="ECO:0008006" key="4">
    <source>
        <dbReference type="Google" id="ProtNLM"/>
    </source>
</evidence>
<dbReference type="PROSITE" id="PS51257">
    <property type="entry name" value="PROKAR_LIPOPROTEIN"/>
    <property type="match status" value="1"/>
</dbReference>
<sequence length="74" mass="8244">MSNKFLLPLLLLTACHSLHPTAEPIGMANPASVYCVEQGGQSVTKSDAQGNEYAECHLPDERVIEEWGFYRQNH</sequence>
<gene>
    <name evidence="2" type="ORF">EV694_0827</name>
</gene>
<dbReference type="Pfam" id="PF03891">
    <property type="entry name" value="DUF333"/>
    <property type="match status" value="1"/>
</dbReference>
<dbReference type="Proteomes" id="UP000294702">
    <property type="component" value="Unassembled WGS sequence"/>
</dbReference>
<evidence type="ECO:0000313" key="2">
    <source>
        <dbReference type="EMBL" id="TCJ98424.1"/>
    </source>
</evidence>
<keyword evidence="3" id="KW-1185">Reference proteome</keyword>
<feature type="signal peptide" evidence="1">
    <location>
        <begin position="1"/>
        <end position="22"/>
    </location>
</feature>
<comment type="caution">
    <text evidence="2">The sequence shown here is derived from an EMBL/GenBank/DDBJ whole genome shotgun (WGS) entry which is preliminary data.</text>
</comment>
<name>A0A4R1FXD7_9PAST</name>
<dbReference type="PANTHER" id="PTHR38008:SF2">
    <property type="entry name" value="HEMOLYSIN"/>
    <property type="match status" value="1"/>
</dbReference>
<feature type="chain" id="PRO_5020219648" description="Hemolysin" evidence="1">
    <location>
        <begin position="23"/>
        <end position="74"/>
    </location>
</feature>
<dbReference type="PANTHER" id="PTHR38008">
    <property type="entry name" value="HEMOLYSIN-RELATED"/>
    <property type="match status" value="1"/>
</dbReference>
<dbReference type="EMBL" id="SMFT01000002">
    <property type="protein sequence ID" value="TCJ98424.1"/>
    <property type="molecule type" value="Genomic_DNA"/>
</dbReference>
<dbReference type="InterPro" id="IPR005590">
    <property type="entry name" value="DUF333"/>
</dbReference>